<proteinExistence type="predicted"/>
<evidence type="ECO:0000313" key="3">
    <source>
        <dbReference type="EMBL" id="MFF5294047.1"/>
    </source>
</evidence>
<keyword evidence="4" id="KW-1185">Reference proteome</keyword>
<reference evidence="3 4" key="1">
    <citation type="submission" date="2024-10" db="EMBL/GenBank/DDBJ databases">
        <title>The Natural Products Discovery Center: Release of the First 8490 Sequenced Strains for Exploring Actinobacteria Biosynthetic Diversity.</title>
        <authorList>
            <person name="Kalkreuter E."/>
            <person name="Kautsar S.A."/>
            <person name="Yang D."/>
            <person name="Bader C.D."/>
            <person name="Teijaro C.N."/>
            <person name="Fluegel L."/>
            <person name="Davis C.M."/>
            <person name="Simpson J.R."/>
            <person name="Lauterbach L."/>
            <person name="Steele A.D."/>
            <person name="Gui C."/>
            <person name="Meng S."/>
            <person name="Li G."/>
            <person name="Viehrig K."/>
            <person name="Ye F."/>
            <person name="Su P."/>
            <person name="Kiefer A.F."/>
            <person name="Nichols A."/>
            <person name="Cepeda A.J."/>
            <person name="Yan W."/>
            <person name="Fan B."/>
            <person name="Jiang Y."/>
            <person name="Adhikari A."/>
            <person name="Zheng C.-J."/>
            <person name="Schuster L."/>
            <person name="Cowan T.M."/>
            <person name="Smanski M.J."/>
            <person name="Chevrette M.G."/>
            <person name="De Carvalho L.P.S."/>
            <person name="Shen B."/>
        </authorList>
    </citation>
    <scope>NUCLEOTIDE SEQUENCE [LARGE SCALE GENOMIC DNA]</scope>
    <source>
        <strain evidence="3 4">NPDC000087</strain>
    </source>
</reference>
<feature type="domain" description="M23ase beta-sheet core" evidence="2">
    <location>
        <begin position="101"/>
        <end position="197"/>
    </location>
</feature>
<dbReference type="InterPro" id="IPR011055">
    <property type="entry name" value="Dup_hybrid_motif"/>
</dbReference>
<dbReference type="EC" id="3.4.24.-" evidence="3"/>
<dbReference type="SUPFAM" id="SSF51261">
    <property type="entry name" value="Duplicated hybrid motif"/>
    <property type="match status" value="1"/>
</dbReference>
<comment type="caution">
    <text evidence="3">The sequence shown here is derived from an EMBL/GenBank/DDBJ whole genome shotgun (WGS) entry which is preliminary data.</text>
</comment>
<evidence type="ECO:0000256" key="1">
    <source>
        <dbReference type="SAM" id="SignalP"/>
    </source>
</evidence>
<organism evidence="3 4">
    <name type="scientific">Paractinoplanes globisporus</name>
    <dbReference type="NCBI Taxonomy" id="113565"/>
    <lineage>
        <taxon>Bacteria</taxon>
        <taxon>Bacillati</taxon>
        <taxon>Actinomycetota</taxon>
        <taxon>Actinomycetes</taxon>
        <taxon>Micromonosporales</taxon>
        <taxon>Micromonosporaceae</taxon>
        <taxon>Paractinoplanes</taxon>
    </lineage>
</organism>
<dbReference type="GO" id="GO:0016787">
    <property type="term" value="F:hydrolase activity"/>
    <property type="evidence" value="ECO:0007669"/>
    <property type="project" value="UniProtKB-KW"/>
</dbReference>
<dbReference type="PROSITE" id="PS51257">
    <property type="entry name" value="PROKAR_LIPOPROTEIN"/>
    <property type="match status" value="1"/>
</dbReference>
<evidence type="ECO:0000259" key="2">
    <source>
        <dbReference type="Pfam" id="PF01551"/>
    </source>
</evidence>
<dbReference type="InterPro" id="IPR050570">
    <property type="entry name" value="Cell_wall_metabolism_enzyme"/>
</dbReference>
<dbReference type="RefSeq" id="WP_020512291.1">
    <property type="nucleotide sequence ID" value="NZ_JBIAZU010000006.1"/>
</dbReference>
<feature type="chain" id="PRO_5045969914" evidence="1">
    <location>
        <begin position="28"/>
        <end position="251"/>
    </location>
</feature>
<keyword evidence="1" id="KW-0732">Signal</keyword>
<keyword evidence="3" id="KW-0378">Hydrolase</keyword>
<feature type="signal peptide" evidence="1">
    <location>
        <begin position="1"/>
        <end position="27"/>
    </location>
</feature>
<dbReference type="Proteomes" id="UP001602245">
    <property type="component" value="Unassembled WGS sequence"/>
</dbReference>
<protein>
    <submittedName>
        <fullName evidence="3">M23 family metallopeptidase</fullName>
        <ecNumber evidence="3">3.4.24.-</ecNumber>
    </submittedName>
</protein>
<accession>A0ABW6WPF0</accession>
<evidence type="ECO:0000313" key="4">
    <source>
        <dbReference type="Proteomes" id="UP001602245"/>
    </source>
</evidence>
<name>A0ABW6WPF0_9ACTN</name>
<dbReference type="CDD" id="cd12797">
    <property type="entry name" value="M23_peptidase"/>
    <property type="match status" value="1"/>
</dbReference>
<gene>
    <name evidence="3" type="ORF">ACFY35_31820</name>
</gene>
<dbReference type="PANTHER" id="PTHR21666:SF268">
    <property type="entry name" value="PEPTIDASE M23 DOMAIN-CONTAINING PROTEIN"/>
    <property type="match status" value="1"/>
</dbReference>
<dbReference type="EMBL" id="JBIAZU010000006">
    <property type="protein sequence ID" value="MFF5294047.1"/>
    <property type="molecule type" value="Genomic_DNA"/>
</dbReference>
<sequence>MPLSIRKLVLVGLSVATVAACSSQPKAEPVWAGSEQGLETPAIIPSATAPAPTQASAAAPNAKVVQSPTPKASSKAAVKVTYTFPVIGKSSYAHTHHDYPATDVMTACGHTFVAVTSGVVLATSKKDTWTAKVNAGATRGGLSVSILGDDGVRYYGSHLSAVASGINPGVRVKTGQTLGKTGDTGDASACHLHFGISPPCARTGDWWNQRGTVYPWPFLDSWRAGGQKSAVATVKAWQSKHGCPKAPTVDR</sequence>
<dbReference type="Pfam" id="PF01551">
    <property type="entry name" value="Peptidase_M23"/>
    <property type="match status" value="1"/>
</dbReference>
<dbReference type="PANTHER" id="PTHR21666">
    <property type="entry name" value="PEPTIDASE-RELATED"/>
    <property type="match status" value="1"/>
</dbReference>
<dbReference type="Gene3D" id="2.70.70.10">
    <property type="entry name" value="Glucose Permease (Domain IIA)"/>
    <property type="match status" value="1"/>
</dbReference>
<dbReference type="InterPro" id="IPR016047">
    <property type="entry name" value="M23ase_b-sheet_dom"/>
</dbReference>